<dbReference type="GO" id="GO:0032259">
    <property type="term" value="P:methylation"/>
    <property type="evidence" value="ECO:0007669"/>
    <property type="project" value="UniProtKB-KW"/>
</dbReference>
<feature type="binding site" evidence="5">
    <location>
        <position position="147"/>
    </location>
    <ligand>
        <name>S-adenosyl-L-methionine</name>
        <dbReference type="ChEBI" id="CHEBI:59789"/>
    </ligand>
</feature>
<comment type="pathway">
    <text evidence="5">Cofactor biosynthesis; ubiquinone biosynthesis.</text>
</comment>
<comment type="similarity">
    <text evidence="5">Belongs to the methyltransferase superfamily. UbiG/COQ3 family.</text>
</comment>
<evidence type="ECO:0000256" key="3">
    <source>
        <dbReference type="ARBA" id="ARBA00022688"/>
    </source>
</evidence>
<dbReference type="GO" id="GO:0010420">
    <property type="term" value="F:polyprenyldihydroxybenzoate methyltransferase activity"/>
    <property type="evidence" value="ECO:0007669"/>
    <property type="project" value="InterPro"/>
</dbReference>
<dbReference type="Pfam" id="PF13489">
    <property type="entry name" value="Methyltransf_23"/>
    <property type="match status" value="1"/>
</dbReference>
<dbReference type="SUPFAM" id="SSF53335">
    <property type="entry name" value="S-adenosyl-L-methionine-dependent methyltransferases"/>
    <property type="match status" value="1"/>
</dbReference>
<reference evidence="6 7" key="1">
    <citation type="submission" date="2020-08" db="EMBL/GenBank/DDBJ databases">
        <title>Genomic Encyclopedia of Type Strains, Phase IV (KMG-IV): sequencing the most valuable type-strain genomes for metagenomic binning, comparative biology and taxonomic classification.</title>
        <authorList>
            <person name="Goeker M."/>
        </authorList>
    </citation>
    <scope>NUCLEOTIDE SEQUENCE [LARGE SCALE GENOMIC DNA]</scope>
    <source>
        <strain evidence="6 7">DSM 102850</strain>
    </source>
</reference>
<dbReference type="Proteomes" id="UP000563524">
    <property type="component" value="Unassembled WGS sequence"/>
</dbReference>
<keyword evidence="2 5" id="KW-0808">Transferase</keyword>
<dbReference type="RefSeq" id="WP_246408223.1">
    <property type="nucleotide sequence ID" value="NZ_JACHOB010000001.1"/>
</dbReference>
<dbReference type="NCBIfam" id="TIGR01983">
    <property type="entry name" value="UbiG"/>
    <property type="match status" value="1"/>
</dbReference>
<dbReference type="AlphaFoldDB" id="A0A840HZ38"/>
<evidence type="ECO:0000256" key="4">
    <source>
        <dbReference type="ARBA" id="ARBA00022691"/>
    </source>
</evidence>
<dbReference type="HAMAP" id="MF_00472">
    <property type="entry name" value="UbiG"/>
    <property type="match status" value="1"/>
</dbReference>
<gene>
    <name evidence="5" type="primary">ubiG</name>
    <name evidence="6" type="ORF">GGQ59_000197</name>
</gene>
<dbReference type="EMBL" id="JACHOB010000001">
    <property type="protein sequence ID" value="MBB4657697.1"/>
    <property type="molecule type" value="Genomic_DNA"/>
</dbReference>
<keyword evidence="7" id="KW-1185">Reference proteome</keyword>
<dbReference type="PANTHER" id="PTHR43464:SF19">
    <property type="entry name" value="UBIQUINONE BIOSYNTHESIS O-METHYLTRANSFERASE, MITOCHONDRIAL"/>
    <property type="match status" value="1"/>
</dbReference>
<comment type="catalytic activity">
    <reaction evidence="5">
        <text>a 3-demethylubiquinol + S-adenosyl-L-methionine = a ubiquinol + S-adenosyl-L-homocysteine + H(+)</text>
        <dbReference type="Rhea" id="RHEA:44380"/>
        <dbReference type="Rhea" id="RHEA-COMP:9566"/>
        <dbReference type="Rhea" id="RHEA-COMP:10914"/>
        <dbReference type="ChEBI" id="CHEBI:15378"/>
        <dbReference type="ChEBI" id="CHEBI:17976"/>
        <dbReference type="ChEBI" id="CHEBI:57856"/>
        <dbReference type="ChEBI" id="CHEBI:59789"/>
        <dbReference type="ChEBI" id="CHEBI:84422"/>
        <dbReference type="EC" id="2.1.1.64"/>
    </reaction>
</comment>
<dbReference type="EC" id="2.1.1.222" evidence="5"/>
<evidence type="ECO:0000256" key="1">
    <source>
        <dbReference type="ARBA" id="ARBA00022603"/>
    </source>
</evidence>
<feature type="binding site" evidence="5">
    <location>
        <position position="82"/>
    </location>
    <ligand>
        <name>S-adenosyl-L-methionine</name>
        <dbReference type="ChEBI" id="CHEBI:59789"/>
    </ligand>
</feature>
<protein>
    <recommendedName>
        <fullName evidence="5">Ubiquinone biosynthesis O-methyltransferase</fullName>
    </recommendedName>
    <alternativeName>
        <fullName evidence="5">2-polyprenyl-6-hydroxyphenol methylase</fullName>
        <ecNumber evidence="5">2.1.1.222</ecNumber>
    </alternativeName>
    <alternativeName>
        <fullName evidence="5">3-demethylubiquinone 3-O-methyltransferase</fullName>
        <ecNumber evidence="5">2.1.1.64</ecNumber>
    </alternativeName>
</protein>
<dbReference type="Gene3D" id="3.40.50.150">
    <property type="entry name" value="Vaccinia Virus protein VP39"/>
    <property type="match status" value="1"/>
</dbReference>
<evidence type="ECO:0000256" key="2">
    <source>
        <dbReference type="ARBA" id="ARBA00022679"/>
    </source>
</evidence>
<proteinExistence type="inferred from homology"/>
<dbReference type="GO" id="GO:0102208">
    <property type="term" value="F:2-polyprenyl-6-hydroxyphenol methylase activity"/>
    <property type="evidence" value="ECO:0007669"/>
    <property type="project" value="UniProtKB-EC"/>
</dbReference>
<dbReference type="InterPro" id="IPR010233">
    <property type="entry name" value="UbiG_MeTrfase"/>
</dbReference>
<feature type="binding site" evidence="5">
    <location>
        <position position="103"/>
    </location>
    <ligand>
        <name>S-adenosyl-L-methionine</name>
        <dbReference type="ChEBI" id="CHEBI:59789"/>
    </ligand>
</feature>
<organism evidence="6 7">
    <name type="scientific">Parvularcula dongshanensis</name>
    <dbReference type="NCBI Taxonomy" id="1173995"/>
    <lineage>
        <taxon>Bacteria</taxon>
        <taxon>Pseudomonadati</taxon>
        <taxon>Pseudomonadota</taxon>
        <taxon>Alphaproteobacteria</taxon>
        <taxon>Parvularculales</taxon>
        <taxon>Parvularculaceae</taxon>
        <taxon>Parvularcula</taxon>
    </lineage>
</organism>
<evidence type="ECO:0000256" key="5">
    <source>
        <dbReference type="HAMAP-Rule" id="MF_00472"/>
    </source>
</evidence>
<evidence type="ECO:0000313" key="6">
    <source>
        <dbReference type="EMBL" id="MBB4657697.1"/>
    </source>
</evidence>
<dbReference type="EC" id="2.1.1.64" evidence="5"/>
<keyword evidence="1 5" id="KW-0489">Methyltransferase</keyword>
<dbReference type="InterPro" id="IPR029063">
    <property type="entry name" value="SAM-dependent_MTases_sf"/>
</dbReference>
<evidence type="ECO:0000313" key="7">
    <source>
        <dbReference type="Proteomes" id="UP000563524"/>
    </source>
</evidence>
<comment type="caution">
    <text evidence="6">The sequence shown here is derived from an EMBL/GenBank/DDBJ whole genome shotgun (WGS) entry which is preliminary data.</text>
</comment>
<keyword evidence="3 5" id="KW-0831">Ubiquinone biosynthesis</keyword>
<sequence>MEHMANERANEKAAERTTIDPGEIDKFSAMAAEWWDPLGKFKPLHKFNPIRLGLIRDEICAQFGRDRYAKRPLEGLRLLDIGCGGGLVSEPMTRLGAEVVGIDAAERNVKTAIMHAEQSKLDIDYRATTVEALAASGEAPFDAVLNLEVVEHVADIELFLSESASLVKPGGLMAVATINRTLKALLTAKFAAEYVLRWLPRGTHEYAKFVRPEEARRALEGAGMTVTRVAGISYTPVLDAWRVTEDDSVNYTMFAAKPQVV</sequence>
<dbReference type="UniPathway" id="UPA00232"/>
<dbReference type="CDD" id="cd02440">
    <property type="entry name" value="AdoMet_MTases"/>
    <property type="match status" value="1"/>
</dbReference>
<dbReference type="GO" id="GO:0061542">
    <property type="term" value="F:3-demethylubiquinol 3-O-methyltransferase activity"/>
    <property type="evidence" value="ECO:0007669"/>
    <property type="project" value="UniProtKB-UniRule"/>
</dbReference>
<accession>A0A840HZ38</accession>
<keyword evidence="6" id="KW-0830">Ubiquinone</keyword>
<dbReference type="PANTHER" id="PTHR43464">
    <property type="entry name" value="METHYLTRANSFERASE"/>
    <property type="match status" value="1"/>
</dbReference>
<feature type="binding site" evidence="5">
    <location>
        <position position="51"/>
    </location>
    <ligand>
        <name>S-adenosyl-L-methionine</name>
        <dbReference type="ChEBI" id="CHEBI:59789"/>
    </ligand>
</feature>
<comment type="function">
    <text evidence="5">O-methyltransferase that catalyzes the 2 O-methylation steps in the ubiquinone biosynthetic pathway.</text>
</comment>
<name>A0A840HZ38_9PROT</name>
<keyword evidence="4 5" id="KW-0949">S-adenosyl-L-methionine</keyword>
<comment type="catalytic activity">
    <reaction evidence="5">
        <text>a 3-(all-trans-polyprenyl)benzene-1,2-diol + S-adenosyl-L-methionine = a 2-methoxy-6-(all-trans-polyprenyl)phenol + S-adenosyl-L-homocysteine + H(+)</text>
        <dbReference type="Rhea" id="RHEA:31411"/>
        <dbReference type="Rhea" id="RHEA-COMP:9550"/>
        <dbReference type="Rhea" id="RHEA-COMP:9551"/>
        <dbReference type="ChEBI" id="CHEBI:15378"/>
        <dbReference type="ChEBI" id="CHEBI:57856"/>
        <dbReference type="ChEBI" id="CHEBI:59789"/>
        <dbReference type="ChEBI" id="CHEBI:62729"/>
        <dbReference type="ChEBI" id="CHEBI:62731"/>
        <dbReference type="EC" id="2.1.1.222"/>
    </reaction>
</comment>